<dbReference type="AlphaFoldDB" id="A0A542DS98"/>
<dbReference type="RefSeq" id="WP_142001354.1">
    <property type="nucleotide sequence ID" value="NZ_VFML01000001.1"/>
</dbReference>
<dbReference type="OrthoDB" id="3474785at2"/>
<evidence type="ECO:0000313" key="4">
    <source>
        <dbReference type="Proteomes" id="UP000320876"/>
    </source>
</evidence>
<keyword evidence="2" id="KW-0472">Membrane</keyword>
<evidence type="ECO:0000313" key="3">
    <source>
        <dbReference type="EMBL" id="TQJ05884.1"/>
    </source>
</evidence>
<feature type="compositionally biased region" description="Acidic residues" evidence="1">
    <location>
        <begin position="144"/>
        <end position="154"/>
    </location>
</feature>
<comment type="caution">
    <text evidence="3">The sequence shown here is derived from an EMBL/GenBank/DDBJ whole genome shotgun (WGS) entry which is preliminary data.</text>
</comment>
<evidence type="ECO:0000256" key="1">
    <source>
        <dbReference type="SAM" id="MobiDB-lite"/>
    </source>
</evidence>
<feature type="transmembrane region" description="Helical" evidence="2">
    <location>
        <begin position="12"/>
        <end position="40"/>
    </location>
</feature>
<organism evidence="3 4">
    <name type="scientific">Amycolatopsis cihanbeyliensis</name>
    <dbReference type="NCBI Taxonomy" id="1128664"/>
    <lineage>
        <taxon>Bacteria</taxon>
        <taxon>Bacillati</taxon>
        <taxon>Actinomycetota</taxon>
        <taxon>Actinomycetes</taxon>
        <taxon>Pseudonocardiales</taxon>
        <taxon>Pseudonocardiaceae</taxon>
        <taxon>Amycolatopsis</taxon>
    </lineage>
</organism>
<name>A0A542DS98_AMYCI</name>
<feature type="region of interest" description="Disordered" evidence="1">
    <location>
        <begin position="132"/>
        <end position="154"/>
    </location>
</feature>
<gene>
    <name evidence="3" type="ORF">FB471_5729</name>
</gene>
<accession>A0A542DS98</accession>
<evidence type="ECO:0000256" key="2">
    <source>
        <dbReference type="SAM" id="Phobius"/>
    </source>
</evidence>
<reference evidence="3 4" key="1">
    <citation type="submission" date="2019-06" db="EMBL/GenBank/DDBJ databases">
        <title>Sequencing the genomes of 1000 actinobacteria strains.</title>
        <authorList>
            <person name="Klenk H.-P."/>
        </authorList>
    </citation>
    <scope>NUCLEOTIDE SEQUENCE [LARGE SCALE GENOMIC DNA]</scope>
    <source>
        <strain evidence="3 4">DSM 45679</strain>
    </source>
</reference>
<keyword evidence="4" id="KW-1185">Reference proteome</keyword>
<dbReference type="Proteomes" id="UP000320876">
    <property type="component" value="Unassembled WGS sequence"/>
</dbReference>
<keyword evidence="2" id="KW-1133">Transmembrane helix</keyword>
<proteinExistence type="predicted"/>
<protein>
    <submittedName>
        <fullName evidence="3">Uncharacterized protein</fullName>
    </submittedName>
</protein>
<sequence>MGNTTNDGLRYGGAAIGFGAIAIVGILVLGLMWTFGWGWFSQTTAEARGETSQREQTVADGGYRIASYEHFFDLCAGIQGKERTIARLEAERETADTRRVERIEATLTALRSGRDASIHSYNADARKRGTTGQFRASELPYQLDVDEEETSCEA</sequence>
<keyword evidence="2" id="KW-0812">Transmembrane</keyword>
<dbReference type="EMBL" id="VFML01000001">
    <property type="protein sequence ID" value="TQJ05884.1"/>
    <property type="molecule type" value="Genomic_DNA"/>
</dbReference>